<evidence type="ECO:0000313" key="2">
    <source>
        <dbReference type="Proteomes" id="UP000007129"/>
    </source>
</evidence>
<dbReference type="OrthoDB" id="543156at2759"/>
<gene>
    <name evidence="1" type="ORF">MPH_04334</name>
</gene>
<dbReference type="STRING" id="1126212.K2S0T6"/>
<dbReference type="HOGENOM" id="CLU_2386595_0_0_1"/>
<evidence type="ECO:0000313" key="1">
    <source>
        <dbReference type="EMBL" id="EKG18532.1"/>
    </source>
</evidence>
<dbReference type="Proteomes" id="UP000007129">
    <property type="component" value="Unassembled WGS sequence"/>
</dbReference>
<dbReference type="EMBL" id="AHHD01000207">
    <property type="protein sequence ID" value="EKG18532.1"/>
    <property type="molecule type" value="Genomic_DNA"/>
</dbReference>
<comment type="caution">
    <text evidence="1">The sequence shown here is derived from an EMBL/GenBank/DDBJ whole genome shotgun (WGS) entry which is preliminary data.</text>
</comment>
<dbReference type="InterPro" id="IPR029062">
    <property type="entry name" value="Class_I_gatase-like"/>
</dbReference>
<sequence length="94" mass="10669">MGLLSIALTPTASADALEPRYTNSSLPLNYGMLLFPAFQALDVFGPLDALNILSWSHTMNLYLVRLHLSFVQYLVTIRTIRFARTIQSLFHERN</sequence>
<dbReference type="AlphaFoldDB" id="K2S0T6"/>
<name>K2S0T6_MACPH</name>
<accession>K2S0T6</accession>
<dbReference type="InParanoid" id="K2S0T6"/>
<protein>
    <submittedName>
        <fullName evidence="1">DJ-1/PfpIfamilyprotein</fullName>
    </submittedName>
</protein>
<organism evidence="1 2">
    <name type="scientific">Macrophomina phaseolina (strain MS6)</name>
    <name type="common">Charcoal rot fungus</name>
    <dbReference type="NCBI Taxonomy" id="1126212"/>
    <lineage>
        <taxon>Eukaryota</taxon>
        <taxon>Fungi</taxon>
        <taxon>Dikarya</taxon>
        <taxon>Ascomycota</taxon>
        <taxon>Pezizomycotina</taxon>
        <taxon>Dothideomycetes</taxon>
        <taxon>Dothideomycetes incertae sedis</taxon>
        <taxon>Botryosphaeriales</taxon>
        <taxon>Botryosphaeriaceae</taxon>
        <taxon>Macrophomina</taxon>
    </lineage>
</organism>
<proteinExistence type="predicted"/>
<dbReference type="Gene3D" id="3.40.50.880">
    <property type="match status" value="1"/>
</dbReference>
<reference evidence="1 2" key="1">
    <citation type="journal article" date="2012" name="BMC Genomics">
        <title>Tools to kill: Genome of one of the most destructive plant pathogenic fungi Macrophomina phaseolina.</title>
        <authorList>
            <person name="Islam M.S."/>
            <person name="Haque M.S."/>
            <person name="Islam M.M."/>
            <person name="Emdad E.M."/>
            <person name="Halim A."/>
            <person name="Hossen Q.M.M."/>
            <person name="Hossain M.Z."/>
            <person name="Ahmed B."/>
            <person name="Rahim S."/>
            <person name="Rahman M.S."/>
            <person name="Alam M.M."/>
            <person name="Hou S."/>
            <person name="Wan X."/>
            <person name="Saito J.A."/>
            <person name="Alam M."/>
        </authorList>
    </citation>
    <scope>NUCLEOTIDE SEQUENCE [LARGE SCALE GENOMIC DNA]</scope>
    <source>
        <strain evidence="1 2">MS6</strain>
    </source>
</reference>
<dbReference type="VEuPathDB" id="FungiDB:MPH_04334"/>